<gene>
    <name evidence="2" type="ORF">O4U47_05785</name>
</gene>
<dbReference type="EMBL" id="JAQFWP010000007">
    <property type="protein sequence ID" value="MDA2804014.1"/>
    <property type="molecule type" value="Genomic_DNA"/>
</dbReference>
<name>A0ABT4TH32_9ACTN</name>
<keyword evidence="1" id="KW-0862">Zinc</keyword>
<proteinExistence type="predicted"/>
<accession>A0ABT4TH32</accession>
<dbReference type="RefSeq" id="WP_270676500.1">
    <property type="nucleotide sequence ID" value="NZ_JAQFWP010000007.1"/>
</dbReference>
<evidence type="ECO:0000313" key="2">
    <source>
        <dbReference type="EMBL" id="MDA2804014.1"/>
    </source>
</evidence>
<dbReference type="Proteomes" id="UP001165685">
    <property type="component" value="Unassembled WGS sequence"/>
</dbReference>
<reference evidence="2" key="1">
    <citation type="submission" date="2023-01" db="EMBL/GenBank/DDBJ databases">
        <title>Draft genome sequence of Nocardiopsis sp. LSu2-4 isolated from halophytes.</title>
        <authorList>
            <person name="Duangmal K."/>
            <person name="Chantavorakit T."/>
        </authorList>
    </citation>
    <scope>NUCLEOTIDE SEQUENCE</scope>
    <source>
        <strain evidence="2">LSu2-4</strain>
    </source>
</reference>
<dbReference type="InterPro" id="IPR024078">
    <property type="entry name" value="LmbE-like_dom_sf"/>
</dbReference>
<evidence type="ECO:0000313" key="3">
    <source>
        <dbReference type="Proteomes" id="UP001165685"/>
    </source>
</evidence>
<organism evidence="2 3">
    <name type="scientific">Nocardiopsis suaedae</name>
    <dbReference type="NCBI Taxonomy" id="3018444"/>
    <lineage>
        <taxon>Bacteria</taxon>
        <taxon>Bacillati</taxon>
        <taxon>Actinomycetota</taxon>
        <taxon>Actinomycetes</taxon>
        <taxon>Streptosporangiales</taxon>
        <taxon>Nocardiopsidaceae</taxon>
        <taxon>Nocardiopsis</taxon>
    </lineage>
</organism>
<dbReference type="PANTHER" id="PTHR12993:SF28">
    <property type="entry name" value="LMBE FAMILY PROTEIN"/>
    <property type="match status" value="1"/>
</dbReference>
<dbReference type="InterPro" id="IPR003737">
    <property type="entry name" value="GlcNAc_PI_deacetylase-related"/>
</dbReference>
<dbReference type="Pfam" id="PF02585">
    <property type="entry name" value="PIG-L"/>
    <property type="match status" value="1"/>
</dbReference>
<evidence type="ECO:0000256" key="1">
    <source>
        <dbReference type="ARBA" id="ARBA00022833"/>
    </source>
</evidence>
<dbReference type="Gene3D" id="3.40.50.10320">
    <property type="entry name" value="LmbE-like"/>
    <property type="match status" value="1"/>
</dbReference>
<dbReference type="PANTHER" id="PTHR12993">
    <property type="entry name" value="N-ACETYLGLUCOSAMINYL-PHOSPHATIDYLINOSITOL DE-N-ACETYLASE-RELATED"/>
    <property type="match status" value="1"/>
</dbReference>
<keyword evidence="3" id="KW-1185">Reference proteome</keyword>
<dbReference type="SUPFAM" id="SSF102588">
    <property type="entry name" value="LmbE-like"/>
    <property type="match status" value="1"/>
</dbReference>
<comment type="caution">
    <text evidence="2">The sequence shown here is derived from an EMBL/GenBank/DDBJ whole genome shotgun (WGS) entry which is preliminary data.</text>
</comment>
<sequence>MAAQDANDTPLKPFDEDWTRALAVVAHPDDLEFGATSAIARWARQGKRIRELLVTKGEAGIETVPPEEAGPLRVEEQRAAGRIVGAERVDFLDFSDGTLEYGLDLRRALARSIREHRPEVVLSINFREHFPGQGSYNHADHRVLGPALLDAVRDAANTWVFPELAEEGLKAWKGVRAVAFAASPRATHYTPFEEDDLKTGIASLDAHEVYMAALEGFDHKSMLRRSATEAGARNGVGFAVEFEVLDA</sequence>
<protein>
    <submittedName>
        <fullName evidence="2">PIG-L family deacetylase</fullName>
    </submittedName>
</protein>